<keyword evidence="2" id="KW-1185">Reference proteome</keyword>
<proteinExistence type="predicted"/>
<protein>
    <submittedName>
        <fullName evidence="1">Uncharacterized protein</fullName>
    </submittedName>
</protein>
<reference evidence="1" key="1">
    <citation type="submission" date="2023-04" db="EMBL/GenBank/DDBJ databases">
        <title>A chromosome-level genome assembly of the parasitoid wasp Eretmocerus hayati.</title>
        <authorList>
            <person name="Zhong Y."/>
            <person name="Liu S."/>
            <person name="Liu Y."/>
        </authorList>
    </citation>
    <scope>NUCLEOTIDE SEQUENCE</scope>
    <source>
        <strain evidence="1">ZJU_SS_LIU_2023</strain>
    </source>
</reference>
<dbReference type="EMBL" id="CM056742">
    <property type="protein sequence ID" value="KAJ8677786.1"/>
    <property type="molecule type" value="Genomic_DNA"/>
</dbReference>
<comment type="caution">
    <text evidence="1">The sequence shown here is derived from an EMBL/GenBank/DDBJ whole genome shotgun (WGS) entry which is preliminary data.</text>
</comment>
<evidence type="ECO:0000313" key="1">
    <source>
        <dbReference type="EMBL" id="KAJ8677786.1"/>
    </source>
</evidence>
<dbReference type="Proteomes" id="UP001239111">
    <property type="component" value="Chromosome 2"/>
</dbReference>
<accession>A0ACC2P4N1</accession>
<sequence>MHPSIAECTFSFQKSIEELSGVVATLKNLSSDVDNLRSRVEEIGQVANQIPAIVEDVANLKNSSSSELSEIKDRLNKLERNAGSASRSACNVDALTLEIQDRNSKMKNLIMFNVPGNLEQDSTHDLAALKENLRRMKNIEPDKIKKADIIKQISIGVAVKQLIPAHLDKGYSLELLFCGPEYFNLSENQYHRCLSVILIIRR</sequence>
<gene>
    <name evidence="1" type="ORF">QAD02_013573</name>
</gene>
<name>A0ACC2P4N1_9HYME</name>
<organism evidence="1 2">
    <name type="scientific">Eretmocerus hayati</name>
    <dbReference type="NCBI Taxonomy" id="131215"/>
    <lineage>
        <taxon>Eukaryota</taxon>
        <taxon>Metazoa</taxon>
        <taxon>Ecdysozoa</taxon>
        <taxon>Arthropoda</taxon>
        <taxon>Hexapoda</taxon>
        <taxon>Insecta</taxon>
        <taxon>Pterygota</taxon>
        <taxon>Neoptera</taxon>
        <taxon>Endopterygota</taxon>
        <taxon>Hymenoptera</taxon>
        <taxon>Apocrita</taxon>
        <taxon>Proctotrupomorpha</taxon>
        <taxon>Chalcidoidea</taxon>
        <taxon>Aphelinidae</taxon>
        <taxon>Aphelininae</taxon>
        <taxon>Eretmocerus</taxon>
    </lineage>
</organism>
<evidence type="ECO:0000313" key="2">
    <source>
        <dbReference type="Proteomes" id="UP001239111"/>
    </source>
</evidence>